<evidence type="ECO:0000313" key="8">
    <source>
        <dbReference type="Proteomes" id="UP000644699"/>
    </source>
</evidence>
<protein>
    <recommendedName>
        <fullName evidence="6">Rieske domain-containing protein</fullName>
    </recommendedName>
</protein>
<gene>
    <name evidence="7" type="ORF">GCM10011390_24660</name>
</gene>
<dbReference type="EMBL" id="BMIQ01000003">
    <property type="protein sequence ID" value="GGE04736.1"/>
    <property type="molecule type" value="Genomic_DNA"/>
</dbReference>
<dbReference type="PANTHER" id="PTHR21266">
    <property type="entry name" value="IRON-SULFUR DOMAIN CONTAINING PROTEIN"/>
    <property type="match status" value="1"/>
</dbReference>
<dbReference type="Proteomes" id="UP000644699">
    <property type="component" value="Unassembled WGS sequence"/>
</dbReference>
<dbReference type="PANTHER" id="PTHR21266:SF60">
    <property type="entry name" value="3-KETOSTEROID-9-ALPHA-MONOOXYGENASE, OXYGENASE COMPONENT"/>
    <property type="match status" value="1"/>
</dbReference>
<evidence type="ECO:0000313" key="7">
    <source>
        <dbReference type="EMBL" id="GGE04736.1"/>
    </source>
</evidence>
<sequence length="160" mass="16667">MRLSHGFVRGEALSCIYHGWSYDASGRCVRIPAHPNLTPGQSICVATRAVDETGGIIWLAEERPEAPVPRLAGLSPVRSLTVDAPLPAVEAAAGAKADAVGHIARTDGAPGFLLAAQPDRRTLVHVLVAEAAGPAERVAASRAAEALRRAAEAIREEIAA</sequence>
<dbReference type="InterPro" id="IPR050584">
    <property type="entry name" value="Cholesterol_7-desaturase"/>
</dbReference>
<dbReference type="InterPro" id="IPR036922">
    <property type="entry name" value="Rieske_2Fe-2S_sf"/>
</dbReference>
<keyword evidence="4" id="KW-0408">Iron</keyword>
<evidence type="ECO:0000256" key="3">
    <source>
        <dbReference type="ARBA" id="ARBA00023002"/>
    </source>
</evidence>
<dbReference type="Pfam" id="PF00355">
    <property type="entry name" value="Rieske"/>
    <property type="match status" value="1"/>
</dbReference>
<keyword evidence="1" id="KW-0001">2Fe-2S</keyword>
<name>A0A916ZP77_9HYPH</name>
<evidence type="ECO:0000256" key="4">
    <source>
        <dbReference type="ARBA" id="ARBA00023004"/>
    </source>
</evidence>
<keyword evidence="2" id="KW-0479">Metal-binding</keyword>
<comment type="caution">
    <text evidence="7">The sequence shown here is derived from an EMBL/GenBank/DDBJ whole genome shotgun (WGS) entry which is preliminary data.</text>
</comment>
<reference evidence="7" key="2">
    <citation type="submission" date="2020-09" db="EMBL/GenBank/DDBJ databases">
        <authorList>
            <person name="Sun Q."/>
            <person name="Zhou Y."/>
        </authorList>
    </citation>
    <scope>NUCLEOTIDE SEQUENCE</scope>
    <source>
        <strain evidence="7">CGMCC 1.15367</strain>
    </source>
</reference>
<dbReference type="PROSITE" id="PS51296">
    <property type="entry name" value="RIESKE"/>
    <property type="match status" value="1"/>
</dbReference>
<dbReference type="InterPro" id="IPR017941">
    <property type="entry name" value="Rieske_2Fe-2S"/>
</dbReference>
<evidence type="ECO:0000256" key="2">
    <source>
        <dbReference type="ARBA" id="ARBA00022723"/>
    </source>
</evidence>
<evidence type="ECO:0000256" key="1">
    <source>
        <dbReference type="ARBA" id="ARBA00022714"/>
    </source>
</evidence>
<evidence type="ECO:0000259" key="6">
    <source>
        <dbReference type="PROSITE" id="PS51296"/>
    </source>
</evidence>
<proteinExistence type="predicted"/>
<organism evidence="7 8">
    <name type="scientific">Aureimonas endophytica</name>
    <dbReference type="NCBI Taxonomy" id="2027858"/>
    <lineage>
        <taxon>Bacteria</taxon>
        <taxon>Pseudomonadati</taxon>
        <taxon>Pseudomonadota</taxon>
        <taxon>Alphaproteobacteria</taxon>
        <taxon>Hyphomicrobiales</taxon>
        <taxon>Aurantimonadaceae</taxon>
        <taxon>Aureimonas</taxon>
    </lineage>
</organism>
<dbReference type="GO" id="GO:0046872">
    <property type="term" value="F:metal ion binding"/>
    <property type="evidence" value="ECO:0007669"/>
    <property type="project" value="UniProtKB-KW"/>
</dbReference>
<dbReference type="Gene3D" id="2.102.10.10">
    <property type="entry name" value="Rieske [2Fe-2S] iron-sulphur domain"/>
    <property type="match status" value="1"/>
</dbReference>
<keyword evidence="5" id="KW-0411">Iron-sulfur</keyword>
<feature type="domain" description="Rieske" evidence="6">
    <location>
        <begin position="1"/>
        <end position="59"/>
    </location>
</feature>
<keyword evidence="3" id="KW-0560">Oxidoreductase</keyword>
<dbReference type="SUPFAM" id="SSF50022">
    <property type="entry name" value="ISP domain"/>
    <property type="match status" value="1"/>
</dbReference>
<dbReference type="GO" id="GO:0051537">
    <property type="term" value="F:2 iron, 2 sulfur cluster binding"/>
    <property type="evidence" value="ECO:0007669"/>
    <property type="project" value="UniProtKB-KW"/>
</dbReference>
<reference evidence="7" key="1">
    <citation type="journal article" date="2014" name="Int. J. Syst. Evol. Microbiol.">
        <title>Complete genome sequence of Corynebacterium casei LMG S-19264T (=DSM 44701T), isolated from a smear-ripened cheese.</title>
        <authorList>
            <consortium name="US DOE Joint Genome Institute (JGI-PGF)"/>
            <person name="Walter F."/>
            <person name="Albersmeier A."/>
            <person name="Kalinowski J."/>
            <person name="Ruckert C."/>
        </authorList>
    </citation>
    <scope>NUCLEOTIDE SEQUENCE</scope>
    <source>
        <strain evidence="7">CGMCC 1.15367</strain>
    </source>
</reference>
<dbReference type="AlphaFoldDB" id="A0A916ZP77"/>
<accession>A0A916ZP77</accession>
<keyword evidence="8" id="KW-1185">Reference proteome</keyword>
<dbReference type="GO" id="GO:0016491">
    <property type="term" value="F:oxidoreductase activity"/>
    <property type="evidence" value="ECO:0007669"/>
    <property type="project" value="UniProtKB-KW"/>
</dbReference>
<evidence type="ECO:0000256" key="5">
    <source>
        <dbReference type="ARBA" id="ARBA00023014"/>
    </source>
</evidence>